<organism evidence="2 3">
    <name type="scientific">Magallana gigas</name>
    <name type="common">Pacific oyster</name>
    <name type="synonym">Crassostrea gigas</name>
    <dbReference type="NCBI Taxonomy" id="29159"/>
    <lineage>
        <taxon>Eukaryota</taxon>
        <taxon>Metazoa</taxon>
        <taxon>Spiralia</taxon>
        <taxon>Lophotrochozoa</taxon>
        <taxon>Mollusca</taxon>
        <taxon>Bivalvia</taxon>
        <taxon>Autobranchia</taxon>
        <taxon>Pteriomorphia</taxon>
        <taxon>Ostreida</taxon>
        <taxon>Ostreoidea</taxon>
        <taxon>Ostreidae</taxon>
        <taxon>Magallana</taxon>
    </lineage>
</organism>
<dbReference type="Proteomes" id="UP000005408">
    <property type="component" value="Unassembled WGS sequence"/>
</dbReference>
<dbReference type="EnsemblMetazoa" id="G19697.1">
    <property type="protein sequence ID" value="G19697.1:cds"/>
    <property type="gene ID" value="G19697"/>
</dbReference>
<name>A0A8W8JNL7_MAGGI</name>
<dbReference type="AlphaFoldDB" id="A0A8W8JNL7"/>
<protein>
    <submittedName>
        <fullName evidence="2">Uncharacterized protein</fullName>
    </submittedName>
</protein>
<feature type="region of interest" description="Disordered" evidence="1">
    <location>
        <begin position="45"/>
        <end position="68"/>
    </location>
</feature>
<accession>A0A8W8JNL7</accession>
<sequence length="135" mass="14754">MSKLCQRGKLERPHLRVATDSSDGPQRSVNLVDLFGPQHSLNMVDLSTSPNLDRKTVSTQKQPASLNREQLDEVTQAVIAAMSSRTDAIHYFSLVPDPTQGCLEGSDESSSLGEVRKRTDRAVASALKRLGGKYT</sequence>
<keyword evidence="3" id="KW-1185">Reference proteome</keyword>
<evidence type="ECO:0000313" key="3">
    <source>
        <dbReference type="Proteomes" id="UP000005408"/>
    </source>
</evidence>
<evidence type="ECO:0000256" key="1">
    <source>
        <dbReference type="SAM" id="MobiDB-lite"/>
    </source>
</evidence>
<reference evidence="2" key="1">
    <citation type="submission" date="2022-08" db="UniProtKB">
        <authorList>
            <consortium name="EnsemblMetazoa"/>
        </authorList>
    </citation>
    <scope>IDENTIFICATION</scope>
    <source>
        <strain evidence="2">05x7-T-G4-1.051#20</strain>
    </source>
</reference>
<evidence type="ECO:0000313" key="2">
    <source>
        <dbReference type="EnsemblMetazoa" id="G19697.1:cds"/>
    </source>
</evidence>
<proteinExistence type="predicted"/>